<evidence type="ECO:0000259" key="6">
    <source>
        <dbReference type="Pfam" id="PF03016"/>
    </source>
</evidence>
<name>A0AAN9NW14_PHACN</name>
<keyword evidence="4" id="KW-0812">Transmembrane</keyword>
<accession>A0AAN9NW14</accession>
<comment type="similarity">
    <text evidence="2">Belongs to the glycosyltransferase 47 family.</text>
</comment>
<evidence type="ECO:0000313" key="8">
    <source>
        <dbReference type="Proteomes" id="UP001374584"/>
    </source>
</evidence>
<dbReference type="GO" id="GO:0016757">
    <property type="term" value="F:glycosyltransferase activity"/>
    <property type="evidence" value="ECO:0007669"/>
    <property type="project" value="UniProtKB-KW"/>
</dbReference>
<evidence type="ECO:0000256" key="5">
    <source>
        <dbReference type="ARBA" id="ARBA00023034"/>
    </source>
</evidence>
<sequence>MEKSALISRVCYDNHHFCLAILFSFLFCSLFLSFRAPNHALTFKPLNPSNTKNLTTTHSCTGRYVYIHRLPSRFNNDLLHNCHSLTRGTNKPNMCPYMQNMGLGPPIATSQGVLTNNTWYATNQFLLEVIFHNRMTKYSCLTNDSSLASAIFVPFYAGLDVSRFLWLSNLTDRDSSARDLVQWLANRPEWKKMWGRDHFLISGRIAWDFRRQRDEESYWGSKFRFLPESMNMSMLAVEASSWNNDYAIPYPTSFHPSKDTQVLQWQRKIRHQKRPYLFTFTGAPRPELEGSIRGKIIEQCRASSVCKFVDCSYGVESCDDPINVIKVFGSSVFCLQPPGDSYTRRSIFDSMLAGCIPVFFHPGTAYSQYKWHLPKNRSRYSVYIPVKDVKQWNANVEQVLLGIPEGDVSAMREEVIKVIPNIIYADPRSKLDSFEDAFDLAVKGMVERIEKVREATRRGIDPSIGFADEDHYKYTFSQNFS</sequence>
<dbReference type="PANTHER" id="PTHR11062">
    <property type="entry name" value="EXOSTOSIN HEPARAN SULFATE GLYCOSYLTRANSFERASE -RELATED"/>
    <property type="match status" value="1"/>
</dbReference>
<keyword evidence="8" id="KW-1185">Reference proteome</keyword>
<dbReference type="PANTHER" id="PTHR11062:SF241">
    <property type="entry name" value="XYLOGLUCAN GALACTOSYLTRANSFERASE GT14-RELATED"/>
    <property type="match status" value="1"/>
</dbReference>
<evidence type="ECO:0000256" key="4">
    <source>
        <dbReference type="ARBA" id="ARBA00022968"/>
    </source>
</evidence>
<evidence type="ECO:0000256" key="1">
    <source>
        <dbReference type="ARBA" id="ARBA00004323"/>
    </source>
</evidence>
<dbReference type="EMBL" id="JAYMYR010000002">
    <property type="protein sequence ID" value="KAK7379630.1"/>
    <property type="molecule type" value="Genomic_DNA"/>
</dbReference>
<feature type="domain" description="Exostosin GT47" evidence="6">
    <location>
        <begin position="60"/>
        <end position="398"/>
    </location>
</feature>
<keyword evidence="5" id="KW-0333">Golgi apparatus</keyword>
<keyword evidence="3" id="KW-0808">Transferase</keyword>
<evidence type="ECO:0000313" key="7">
    <source>
        <dbReference type="EMBL" id="KAK7379630.1"/>
    </source>
</evidence>
<dbReference type="InterPro" id="IPR040911">
    <property type="entry name" value="Exostosin_GT47"/>
</dbReference>
<organism evidence="7 8">
    <name type="scientific">Phaseolus coccineus</name>
    <name type="common">Scarlet runner bean</name>
    <name type="synonym">Phaseolus multiflorus</name>
    <dbReference type="NCBI Taxonomy" id="3886"/>
    <lineage>
        <taxon>Eukaryota</taxon>
        <taxon>Viridiplantae</taxon>
        <taxon>Streptophyta</taxon>
        <taxon>Embryophyta</taxon>
        <taxon>Tracheophyta</taxon>
        <taxon>Spermatophyta</taxon>
        <taxon>Magnoliopsida</taxon>
        <taxon>eudicotyledons</taxon>
        <taxon>Gunneridae</taxon>
        <taxon>Pentapetalae</taxon>
        <taxon>rosids</taxon>
        <taxon>fabids</taxon>
        <taxon>Fabales</taxon>
        <taxon>Fabaceae</taxon>
        <taxon>Papilionoideae</taxon>
        <taxon>50 kb inversion clade</taxon>
        <taxon>NPAAA clade</taxon>
        <taxon>indigoferoid/millettioid clade</taxon>
        <taxon>Phaseoleae</taxon>
        <taxon>Phaseolus</taxon>
    </lineage>
</organism>
<keyword evidence="4" id="KW-0735">Signal-anchor</keyword>
<dbReference type="Pfam" id="PF03016">
    <property type="entry name" value="Exostosin_GT47"/>
    <property type="match status" value="1"/>
</dbReference>
<comment type="subcellular location">
    <subcellularLocation>
        <location evidence="1">Golgi apparatus membrane</location>
        <topology evidence="1">Single-pass type II membrane protein</topology>
    </subcellularLocation>
</comment>
<dbReference type="GO" id="GO:0000139">
    <property type="term" value="C:Golgi membrane"/>
    <property type="evidence" value="ECO:0007669"/>
    <property type="project" value="UniProtKB-SubCell"/>
</dbReference>
<evidence type="ECO:0000256" key="3">
    <source>
        <dbReference type="ARBA" id="ARBA00022676"/>
    </source>
</evidence>
<reference evidence="7 8" key="1">
    <citation type="submission" date="2024-01" db="EMBL/GenBank/DDBJ databases">
        <title>The genomes of 5 underutilized Papilionoideae crops provide insights into root nodulation and disease resistanc.</title>
        <authorList>
            <person name="Jiang F."/>
        </authorList>
    </citation>
    <scope>NUCLEOTIDE SEQUENCE [LARGE SCALE GENOMIC DNA]</scope>
    <source>
        <strain evidence="7">JINMINGXINNONG_FW02</strain>
        <tissue evidence="7">Leaves</tissue>
    </source>
</reference>
<proteinExistence type="inferred from homology"/>
<dbReference type="Proteomes" id="UP001374584">
    <property type="component" value="Unassembled WGS sequence"/>
</dbReference>
<keyword evidence="3" id="KW-0328">Glycosyltransferase</keyword>
<evidence type="ECO:0000256" key="2">
    <source>
        <dbReference type="ARBA" id="ARBA00010271"/>
    </source>
</evidence>
<gene>
    <name evidence="7" type="ORF">VNO80_05094</name>
</gene>
<protein>
    <recommendedName>
        <fullName evidence="6">Exostosin GT47 domain-containing protein</fullName>
    </recommendedName>
</protein>
<comment type="caution">
    <text evidence="7">The sequence shown here is derived from an EMBL/GenBank/DDBJ whole genome shotgun (WGS) entry which is preliminary data.</text>
</comment>
<dbReference type="InterPro" id="IPR004263">
    <property type="entry name" value="Exostosin"/>
</dbReference>
<dbReference type="AlphaFoldDB" id="A0AAN9NW14"/>